<evidence type="ECO:0000313" key="1">
    <source>
        <dbReference type="EMBL" id="KAL3532788.1"/>
    </source>
</evidence>
<gene>
    <name evidence="1" type="ORF">ACH5RR_006309</name>
</gene>
<accession>A0ABD3ANY9</accession>
<proteinExistence type="predicted"/>
<organism evidence="1 2">
    <name type="scientific">Cinchona calisaya</name>
    <dbReference type="NCBI Taxonomy" id="153742"/>
    <lineage>
        <taxon>Eukaryota</taxon>
        <taxon>Viridiplantae</taxon>
        <taxon>Streptophyta</taxon>
        <taxon>Embryophyta</taxon>
        <taxon>Tracheophyta</taxon>
        <taxon>Spermatophyta</taxon>
        <taxon>Magnoliopsida</taxon>
        <taxon>eudicotyledons</taxon>
        <taxon>Gunneridae</taxon>
        <taxon>Pentapetalae</taxon>
        <taxon>asterids</taxon>
        <taxon>lamiids</taxon>
        <taxon>Gentianales</taxon>
        <taxon>Rubiaceae</taxon>
        <taxon>Cinchonoideae</taxon>
        <taxon>Cinchoneae</taxon>
        <taxon>Cinchona</taxon>
    </lineage>
</organism>
<evidence type="ECO:0000313" key="2">
    <source>
        <dbReference type="Proteomes" id="UP001630127"/>
    </source>
</evidence>
<dbReference type="EMBL" id="JBJUIK010000003">
    <property type="protein sequence ID" value="KAL3532788.1"/>
    <property type="molecule type" value="Genomic_DNA"/>
</dbReference>
<name>A0ABD3ANY9_9GENT</name>
<dbReference type="Proteomes" id="UP001630127">
    <property type="component" value="Unassembled WGS sequence"/>
</dbReference>
<sequence length="337" mass="38236">MVRRDVVGVAIAAVTDGGSDAIQEGINQIAVLGRESDRRREGLVQKTEGMATEFQYATNPLARTVSNNSFAVYQLGDWGYSRDIVAIETWPLHHLKHSMDERFDLQQNIESIKKTMLMHEDIFRRQVRELHRLYGRQMKLMYELKTDLTHNHSPLARKDVSNTRFTTWDKQMQDARSNLPVYGLTHEAEWSASCSGESLRVPKGLNLERVVEEVPSTSIHLTEQDQERPNSCRYSKNNTKNMATCVEEEIDVELTLSIGCNKSKKRLSSQMKTCSLELGGSDSNYNDKEHCSSALIKREMGEDFGDSSPALSSSSATLNQNSSRSHWLFQDLSLNRT</sequence>
<reference evidence="1 2" key="1">
    <citation type="submission" date="2024-11" db="EMBL/GenBank/DDBJ databases">
        <title>A near-complete genome assembly of Cinchona calisaya.</title>
        <authorList>
            <person name="Lian D.C."/>
            <person name="Zhao X.W."/>
            <person name="Wei L."/>
        </authorList>
    </citation>
    <scope>NUCLEOTIDE SEQUENCE [LARGE SCALE GENOMIC DNA]</scope>
    <source>
        <tissue evidence="1">Nenye</tissue>
    </source>
</reference>
<dbReference type="AlphaFoldDB" id="A0ABD3ANY9"/>
<dbReference type="PANTHER" id="PTHR33167">
    <property type="entry name" value="TRANSCRIPTION FACTOR, PUTATIVE (DUF863)-RELATED"/>
    <property type="match status" value="1"/>
</dbReference>
<comment type="caution">
    <text evidence="1">The sequence shown here is derived from an EMBL/GenBank/DDBJ whole genome shotgun (WGS) entry which is preliminary data.</text>
</comment>
<keyword evidence="2" id="KW-1185">Reference proteome</keyword>
<dbReference type="PANTHER" id="PTHR33167:SF33">
    <property type="entry name" value="MYB-CC TYPE TRANSCRIPTION FACTOR LHEQLE-CONTAINING DOMAIN-CONTAINING PROTEIN"/>
    <property type="match status" value="1"/>
</dbReference>
<protein>
    <submittedName>
        <fullName evidence="1">Uncharacterized protein</fullName>
    </submittedName>
</protein>